<evidence type="ECO:0000256" key="1">
    <source>
        <dbReference type="SAM" id="MobiDB-lite"/>
    </source>
</evidence>
<dbReference type="Proteomes" id="UP001333110">
    <property type="component" value="Unassembled WGS sequence"/>
</dbReference>
<evidence type="ECO:0000313" key="2">
    <source>
        <dbReference type="EMBL" id="KAK4810793.1"/>
    </source>
</evidence>
<dbReference type="EMBL" id="JAUNZN010000018">
    <property type="protein sequence ID" value="KAK4810793.1"/>
    <property type="molecule type" value="Genomic_DNA"/>
</dbReference>
<reference evidence="2 3" key="1">
    <citation type="journal article" date="2023" name="J. Hered.">
        <title>Chromosome-level genome of the wood stork (Mycteria americana) provides insight into avian chromosome evolution.</title>
        <authorList>
            <person name="Flamio R. Jr."/>
            <person name="Ramstad K.M."/>
        </authorList>
    </citation>
    <scope>NUCLEOTIDE SEQUENCE [LARGE SCALE GENOMIC DNA]</scope>
    <source>
        <strain evidence="2">JAX WOST 10</strain>
    </source>
</reference>
<evidence type="ECO:0000313" key="3">
    <source>
        <dbReference type="Proteomes" id="UP001333110"/>
    </source>
</evidence>
<gene>
    <name evidence="2" type="ORF">QYF61_008765</name>
</gene>
<protein>
    <submittedName>
        <fullName evidence="2">Uncharacterized protein</fullName>
    </submittedName>
</protein>
<organism evidence="2 3">
    <name type="scientific">Mycteria americana</name>
    <name type="common">Wood stork</name>
    <dbReference type="NCBI Taxonomy" id="33587"/>
    <lineage>
        <taxon>Eukaryota</taxon>
        <taxon>Metazoa</taxon>
        <taxon>Chordata</taxon>
        <taxon>Craniata</taxon>
        <taxon>Vertebrata</taxon>
        <taxon>Euteleostomi</taxon>
        <taxon>Archelosauria</taxon>
        <taxon>Archosauria</taxon>
        <taxon>Dinosauria</taxon>
        <taxon>Saurischia</taxon>
        <taxon>Theropoda</taxon>
        <taxon>Coelurosauria</taxon>
        <taxon>Aves</taxon>
        <taxon>Neognathae</taxon>
        <taxon>Neoaves</taxon>
        <taxon>Aequornithes</taxon>
        <taxon>Ciconiiformes</taxon>
        <taxon>Ciconiidae</taxon>
        <taxon>Mycteria</taxon>
    </lineage>
</organism>
<sequence>MARWHSRSTKELANLVGEHQQQRRTSAKPQQAEKGLTPSAPPAENSSYSPLLEELTDFGKHPIGKPCPQPSGRRDNEDVIEDNRIYWTNITVGEDQVQDHLRNLNVCKSMGPDEMHPWVLRELAD</sequence>
<proteinExistence type="predicted"/>
<name>A0AAN7MJK7_MYCAM</name>
<comment type="caution">
    <text evidence="2">The sequence shown here is derived from an EMBL/GenBank/DDBJ whole genome shotgun (WGS) entry which is preliminary data.</text>
</comment>
<keyword evidence="3" id="KW-1185">Reference proteome</keyword>
<feature type="region of interest" description="Disordered" evidence="1">
    <location>
        <begin position="1"/>
        <end position="79"/>
    </location>
</feature>
<accession>A0AAN7MJK7</accession>
<dbReference type="AlphaFoldDB" id="A0AAN7MJK7"/>